<feature type="domain" description="DUF7671" evidence="1">
    <location>
        <begin position="3"/>
        <end position="56"/>
    </location>
</feature>
<evidence type="ECO:0000313" key="3">
    <source>
        <dbReference type="Proteomes" id="UP000051296"/>
    </source>
</evidence>
<dbReference type="InterPro" id="IPR056088">
    <property type="entry name" value="DUF7671"/>
</dbReference>
<dbReference type="PATRIC" id="fig|1123500.6.peg.1090"/>
<evidence type="ECO:0000313" key="2">
    <source>
        <dbReference type="EMBL" id="KRN31207.1"/>
    </source>
</evidence>
<evidence type="ECO:0000259" key="1">
    <source>
        <dbReference type="Pfam" id="PF24710"/>
    </source>
</evidence>
<dbReference type="RefSeq" id="WP_337250173.1">
    <property type="nucleotide sequence ID" value="NZ_ATUU01000004.1"/>
</dbReference>
<name>A0A0R2G0M9_9LACO</name>
<protein>
    <recommendedName>
        <fullName evidence="1">DUF7671 domain-containing protein</fullName>
    </recommendedName>
</protein>
<dbReference type="AlphaFoldDB" id="A0A0R2G0M9"/>
<organism evidence="2 3">
    <name type="scientific">Weissella halotolerans DSM 20190</name>
    <dbReference type="NCBI Taxonomy" id="1123500"/>
    <lineage>
        <taxon>Bacteria</taxon>
        <taxon>Bacillati</taxon>
        <taxon>Bacillota</taxon>
        <taxon>Bacilli</taxon>
        <taxon>Lactobacillales</taxon>
        <taxon>Lactobacillaceae</taxon>
        <taxon>Weissella</taxon>
    </lineage>
</organism>
<reference evidence="2 3" key="1">
    <citation type="journal article" date="2015" name="Genome Announc.">
        <title>Expanding the biotechnology potential of lactobacilli through comparative genomics of 213 strains and associated genera.</title>
        <authorList>
            <person name="Sun Z."/>
            <person name="Harris H.M."/>
            <person name="McCann A."/>
            <person name="Guo C."/>
            <person name="Argimon S."/>
            <person name="Zhang W."/>
            <person name="Yang X."/>
            <person name="Jeffery I.B."/>
            <person name="Cooney J.C."/>
            <person name="Kagawa T.F."/>
            <person name="Liu W."/>
            <person name="Song Y."/>
            <person name="Salvetti E."/>
            <person name="Wrobel A."/>
            <person name="Rasinkangas P."/>
            <person name="Parkhill J."/>
            <person name="Rea M.C."/>
            <person name="O'Sullivan O."/>
            <person name="Ritari J."/>
            <person name="Douillard F.P."/>
            <person name="Paul Ross R."/>
            <person name="Yang R."/>
            <person name="Briner A.E."/>
            <person name="Felis G.E."/>
            <person name="de Vos W.M."/>
            <person name="Barrangou R."/>
            <person name="Klaenhammer T.R."/>
            <person name="Caufield P.W."/>
            <person name="Cui Y."/>
            <person name="Zhang H."/>
            <person name="O'Toole P.W."/>
        </authorList>
    </citation>
    <scope>NUCLEOTIDE SEQUENCE [LARGE SCALE GENOMIC DNA]</scope>
    <source>
        <strain evidence="2 3">DSM 20190</strain>
    </source>
</reference>
<accession>A0A0R2G0M9</accession>
<gene>
    <name evidence="2" type="ORF">IV68_GL001089</name>
</gene>
<dbReference type="InParanoid" id="A0A0R2G0M9"/>
<proteinExistence type="predicted"/>
<sequence>MASKYKTAELVGVVLEQTNSGRYQPKDQPLTPTSFHSWRIGKHTRGQLLEPGQLFFN</sequence>
<dbReference type="STRING" id="1123500.GCA_000420365_01140"/>
<keyword evidence="3" id="KW-1185">Reference proteome</keyword>
<dbReference type="EMBL" id="JQAX01000004">
    <property type="protein sequence ID" value="KRN31207.1"/>
    <property type="molecule type" value="Genomic_DNA"/>
</dbReference>
<dbReference type="Proteomes" id="UP000051296">
    <property type="component" value="Unassembled WGS sequence"/>
</dbReference>
<dbReference type="Pfam" id="PF24710">
    <property type="entry name" value="DUF7671"/>
    <property type="match status" value="1"/>
</dbReference>
<comment type="caution">
    <text evidence="2">The sequence shown here is derived from an EMBL/GenBank/DDBJ whole genome shotgun (WGS) entry which is preliminary data.</text>
</comment>